<dbReference type="EMBL" id="JXJN01007755">
    <property type="status" value="NOT_ANNOTATED_CDS"/>
    <property type="molecule type" value="Genomic_DNA"/>
</dbReference>
<organism evidence="1 2">
    <name type="scientific">Glossina palpalis gambiensis</name>
    <dbReference type="NCBI Taxonomy" id="67801"/>
    <lineage>
        <taxon>Eukaryota</taxon>
        <taxon>Metazoa</taxon>
        <taxon>Ecdysozoa</taxon>
        <taxon>Arthropoda</taxon>
        <taxon>Hexapoda</taxon>
        <taxon>Insecta</taxon>
        <taxon>Pterygota</taxon>
        <taxon>Neoptera</taxon>
        <taxon>Endopterygota</taxon>
        <taxon>Diptera</taxon>
        <taxon>Brachycera</taxon>
        <taxon>Muscomorpha</taxon>
        <taxon>Hippoboscoidea</taxon>
        <taxon>Glossinidae</taxon>
        <taxon>Glossina</taxon>
    </lineage>
</organism>
<dbReference type="EnsemblMetazoa" id="GPPI017233-RA">
    <property type="protein sequence ID" value="GPPI017233-PA"/>
    <property type="gene ID" value="GPPI017233"/>
</dbReference>
<evidence type="ECO:0000313" key="2">
    <source>
        <dbReference type="Proteomes" id="UP000092460"/>
    </source>
</evidence>
<evidence type="ECO:0000313" key="1">
    <source>
        <dbReference type="EnsemblMetazoa" id="GPPI017233-PA"/>
    </source>
</evidence>
<dbReference type="AlphaFoldDB" id="A0A1B0B313"/>
<accession>A0A1B0B313</accession>
<protein>
    <submittedName>
        <fullName evidence="1">Uncharacterized protein</fullName>
    </submittedName>
</protein>
<reference evidence="2" key="1">
    <citation type="submission" date="2015-01" db="EMBL/GenBank/DDBJ databases">
        <authorList>
            <person name="Aksoy S."/>
            <person name="Warren W."/>
            <person name="Wilson R.K."/>
        </authorList>
    </citation>
    <scope>NUCLEOTIDE SEQUENCE [LARGE SCALE GENOMIC DNA]</scope>
    <source>
        <strain evidence="2">IAEA</strain>
    </source>
</reference>
<sequence>MHFRNSTIISLLIIASPNHSGFTTKSLHAKIFILLTKAKKTLSSNIEDLCHQPQHAFIKMVVLIAE</sequence>
<name>A0A1B0B313_9MUSC</name>
<dbReference type="Proteomes" id="UP000092460">
    <property type="component" value="Unassembled WGS sequence"/>
</dbReference>
<dbReference type="VEuPathDB" id="VectorBase:GPPI017233"/>
<keyword evidence="2" id="KW-1185">Reference proteome</keyword>
<proteinExistence type="predicted"/>
<reference evidence="1" key="2">
    <citation type="submission" date="2020-05" db="UniProtKB">
        <authorList>
            <consortium name="EnsemblMetazoa"/>
        </authorList>
    </citation>
    <scope>IDENTIFICATION</scope>
    <source>
        <strain evidence="1">IAEA</strain>
    </source>
</reference>